<reference evidence="1" key="1">
    <citation type="submission" date="2021-02" db="EMBL/GenBank/DDBJ databases">
        <authorList>
            <person name="Nowell W R."/>
        </authorList>
    </citation>
    <scope>NUCLEOTIDE SEQUENCE</scope>
</reference>
<gene>
    <name evidence="1" type="ORF">JBS370_LOCUS33403</name>
</gene>
<evidence type="ECO:0000313" key="1">
    <source>
        <dbReference type="EMBL" id="CAF4139163.1"/>
    </source>
</evidence>
<dbReference type="AlphaFoldDB" id="A0A819XAM2"/>
<organism evidence="1 2">
    <name type="scientific">Rotaria sordida</name>
    <dbReference type="NCBI Taxonomy" id="392033"/>
    <lineage>
        <taxon>Eukaryota</taxon>
        <taxon>Metazoa</taxon>
        <taxon>Spiralia</taxon>
        <taxon>Gnathifera</taxon>
        <taxon>Rotifera</taxon>
        <taxon>Eurotatoria</taxon>
        <taxon>Bdelloidea</taxon>
        <taxon>Philodinida</taxon>
        <taxon>Philodinidae</taxon>
        <taxon>Rotaria</taxon>
    </lineage>
</organism>
<name>A0A819XAM2_9BILA</name>
<dbReference type="Proteomes" id="UP000663836">
    <property type="component" value="Unassembled WGS sequence"/>
</dbReference>
<accession>A0A819XAM2</accession>
<evidence type="ECO:0000313" key="2">
    <source>
        <dbReference type="Proteomes" id="UP000663836"/>
    </source>
</evidence>
<dbReference type="EMBL" id="CAJOBD010009648">
    <property type="protein sequence ID" value="CAF4139163.1"/>
    <property type="molecule type" value="Genomic_DNA"/>
</dbReference>
<proteinExistence type="predicted"/>
<feature type="non-terminal residue" evidence="1">
    <location>
        <position position="1"/>
    </location>
</feature>
<comment type="caution">
    <text evidence="1">The sequence shown here is derived from an EMBL/GenBank/DDBJ whole genome shotgun (WGS) entry which is preliminary data.</text>
</comment>
<sequence length="25" mass="2991">NGRLLKRFIATVHKDEYLENFAKVK</sequence>
<protein>
    <submittedName>
        <fullName evidence="1">Uncharacterized protein</fullName>
    </submittedName>
</protein>